<dbReference type="RefSeq" id="WP_011494957.1">
    <property type="nucleotide sequence ID" value="NC_007954.1"/>
</dbReference>
<keyword evidence="3" id="KW-1185">Reference proteome</keyword>
<dbReference type="PANTHER" id="PTHR36573">
    <property type="entry name" value="INTERMEMBRANE PHOSPHOLIPID TRANSPORT SYSTEM BINDING PROTEIN MLAC"/>
    <property type="match status" value="1"/>
</dbReference>
<name>Q12RY5_SHEDO</name>
<dbReference type="EMBL" id="CP000302">
    <property type="protein sequence ID" value="ABE53791.1"/>
    <property type="molecule type" value="Genomic_DNA"/>
</dbReference>
<dbReference type="eggNOG" id="COG2854">
    <property type="taxonomic scope" value="Bacteria"/>
</dbReference>
<dbReference type="PIRSF" id="PIRSF004649">
    <property type="entry name" value="MlaC"/>
    <property type="match status" value="1"/>
</dbReference>
<feature type="signal peptide" evidence="1">
    <location>
        <begin position="1"/>
        <end position="24"/>
    </location>
</feature>
<feature type="chain" id="PRO_5004181810" evidence="1">
    <location>
        <begin position="25"/>
        <end position="217"/>
    </location>
</feature>
<dbReference type="KEGG" id="sdn:Sden_0499"/>
<reference evidence="2 3" key="1">
    <citation type="submission" date="2006-03" db="EMBL/GenBank/DDBJ databases">
        <title>Complete sequence of Shewanella denitrificans OS217.</title>
        <authorList>
            <consortium name="US DOE Joint Genome Institute"/>
            <person name="Copeland A."/>
            <person name="Lucas S."/>
            <person name="Lapidus A."/>
            <person name="Barry K."/>
            <person name="Detter J.C."/>
            <person name="Glavina del Rio T."/>
            <person name="Hammon N."/>
            <person name="Israni S."/>
            <person name="Dalin E."/>
            <person name="Tice H."/>
            <person name="Pitluck S."/>
            <person name="Brettin T."/>
            <person name="Bruce D."/>
            <person name="Han C."/>
            <person name="Tapia R."/>
            <person name="Gilna P."/>
            <person name="Kiss H."/>
            <person name="Schmutz J."/>
            <person name="Larimer F."/>
            <person name="Land M."/>
            <person name="Hauser L."/>
            <person name="Kyrpides N."/>
            <person name="Lykidis A."/>
            <person name="Richardson P."/>
        </authorList>
    </citation>
    <scope>NUCLEOTIDE SEQUENCE [LARGE SCALE GENOMIC DNA]</scope>
    <source>
        <strain evidence="3">OS217 / ATCC BAA-1090 / DSM 15013</strain>
    </source>
</reference>
<dbReference type="STRING" id="318161.Sden_0499"/>
<protein>
    <submittedName>
        <fullName evidence="2">Toluene tolerance</fullName>
    </submittedName>
</protein>
<proteinExistence type="predicted"/>
<keyword evidence="1" id="KW-0732">Signal</keyword>
<organism evidence="2 3">
    <name type="scientific">Shewanella denitrificans (strain OS217 / ATCC BAA-1090 / DSM 15013)</name>
    <dbReference type="NCBI Taxonomy" id="318161"/>
    <lineage>
        <taxon>Bacteria</taxon>
        <taxon>Pseudomonadati</taxon>
        <taxon>Pseudomonadota</taxon>
        <taxon>Gammaproteobacteria</taxon>
        <taxon>Alteromonadales</taxon>
        <taxon>Shewanellaceae</taxon>
        <taxon>Shewanella</taxon>
    </lineage>
</organism>
<dbReference type="DNASU" id="4017789"/>
<evidence type="ECO:0000313" key="2">
    <source>
        <dbReference type="EMBL" id="ABE53791.1"/>
    </source>
</evidence>
<dbReference type="OrthoDB" id="9787053at2"/>
<dbReference type="HOGENOM" id="CLU_094502_3_0_6"/>
<dbReference type="InterPro" id="IPR042245">
    <property type="entry name" value="Tgt2/MlaC_sf"/>
</dbReference>
<dbReference type="AlphaFoldDB" id="Q12RY5"/>
<dbReference type="Proteomes" id="UP000001982">
    <property type="component" value="Chromosome"/>
</dbReference>
<dbReference type="InterPro" id="IPR008869">
    <property type="entry name" value="MlaC/ttg2D"/>
</dbReference>
<dbReference type="Gene3D" id="3.10.450.710">
    <property type="entry name" value="Tgt2/MlaC"/>
    <property type="match status" value="1"/>
</dbReference>
<accession>Q12RY5</accession>
<evidence type="ECO:0000256" key="1">
    <source>
        <dbReference type="SAM" id="SignalP"/>
    </source>
</evidence>
<dbReference type="Pfam" id="PF05494">
    <property type="entry name" value="MlaC"/>
    <property type="match status" value="1"/>
</dbReference>
<evidence type="ECO:0000313" key="3">
    <source>
        <dbReference type="Proteomes" id="UP000001982"/>
    </source>
</evidence>
<sequence length="217" mass="24623">MKTRLGGFFTGLIMLLGVQSFAMAEEVNTTDPYLLIEQAANITFARFRADKALIDADLNHLKVIVKEELMPYVDYKYAAYKVMGQYLRDTSVDQRERFVTAFEGYLVATYAQAFTQYTDQKVLYDPGTDFSKEKMVEVNVQIIEEGRPPIKILFKVRRLKDDSWKAFDLIAEGISLLASKQSEISNLIRKDGIDAVIVLLNEKTKEKIDRKAGADAA</sequence>
<dbReference type="PANTHER" id="PTHR36573:SF1">
    <property type="entry name" value="INTERMEMBRANE PHOSPHOLIPID TRANSPORT SYSTEM BINDING PROTEIN MLAC"/>
    <property type="match status" value="1"/>
</dbReference>
<gene>
    <name evidence="2" type="ordered locus">Sden_0499</name>
</gene>